<comment type="subcellular location">
    <subcellularLocation>
        <location evidence="1">Membrane</location>
        <topology evidence="1">Multi-pass membrane protein</topology>
    </subcellularLocation>
</comment>
<evidence type="ECO:0000313" key="6">
    <source>
        <dbReference type="EMBL" id="MCF4121264.1"/>
    </source>
</evidence>
<dbReference type="GO" id="GO:0005525">
    <property type="term" value="F:GTP binding"/>
    <property type="evidence" value="ECO:0007669"/>
    <property type="project" value="InterPro"/>
</dbReference>
<keyword evidence="7" id="KW-1185">Reference proteome</keyword>
<dbReference type="SUPFAM" id="SSF52540">
    <property type="entry name" value="P-loop containing nucleoside triphosphate hydrolases"/>
    <property type="match status" value="1"/>
</dbReference>
<organism evidence="6 7">
    <name type="scientific">Antribacter soli</name>
    <dbReference type="NCBI Taxonomy" id="2910976"/>
    <lineage>
        <taxon>Bacteria</taxon>
        <taxon>Bacillati</taxon>
        <taxon>Actinomycetota</taxon>
        <taxon>Actinomycetes</taxon>
        <taxon>Micrococcales</taxon>
        <taxon>Promicromonosporaceae</taxon>
        <taxon>Antribacter</taxon>
    </lineage>
</organism>
<name>A0AA41QD55_9MICO</name>
<feature type="domain" description="G" evidence="5">
    <location>
        <begin position="46"/>
        <end position="165"/>
    </location>
</feature>
<keyword evidence="2" id="KW-0812">Transmembrane</keyword>
<dbReference type="Pfam" id="PF01926">
    <property type="entry name" value="MMR_HSR1"/>
    <property type="match status" value="1"/>
</dbReference>
<dbReference type="Gene3D" id="3.40.50.300">
    <property type="entry name" value="P-loop containing nucleotide triphosphate hydrolases"/>
    <property type="match status" value="1"/>
</dbReference>
<dbReference type="InterPro" id="IPR027417">
    <property type="entry name" value="P-loop_NTPase"/>
</dbReference>
<dbReference type="GO" id="GO:0016020">
    <property type="term" value="C:membrane"/>
    <property type="evidence" value="ECO:0007669"/>
    <property type="project" value="UniProtKB-SubCell"/>
</dbReference>
<evidence type="ECO:0000259" key="5">
    <source>
        <dbReference type="Pfam" id="PF01926"/>
    </source>
</evidence>
<protein>
    <submittedName>
        <fullName evidence="6">DUF697 domain-containing protein</fullName>
    </submittedName>
</protein>
<dbReference type="Pfam" id="PF05128">
    <property type="entry name" value="DUF697"/>
    <property type="match status" value="1"/>
</dbReference>
<evidence type="ECO:0000313" key="7">
    <source>
        <dbReference type="Proteomes" id="UP001165405"/>
    </source>
</evidence>
<dbReference type="AlphaFoldDB" id="A0AA41QD55"/>
<keyword evidence="3" id="KW-1133">Transmembrane helix</keyword>
<dbReference type="RefSeq" id="WP_236089065.1">
    <property type="nucleotide sequence ID" value="NZ_JAKGSG010000029.1"/>
</dbReference>
<comment type="caution">
    <text evidence="6">The sequence shown here is derived from an EMBL/GenBank/DDBJ whole genome shotgun (WGS) entry which is preliminary data.</text>
</comment>
<evidence type="ECO:0000256" key="2">
    <source>
        <dbReference type="ARBA" id="ARBA00022692"/>
    </source>
</evidence>
<dbReference type="CDD" id="cd00882">
    <property type="entry name" value="Ras_like_GTPase"/>
    <property type="match status" value="1"/>
</dbReference>
<dbReference type="EMBL" id="JAKGSG010000029">
    <property type="protein sequence ID" value="MCF4121264.1"/>
    <property type="molecule type" value="Genomic_DNA"/>
</dbReference>
<evidence type="ECO:0000256" key="1">
    <source>
        <dbReference type="ARBA" id="ARBA00004141"/>
    </source>
</evidence>
<reference evidence="6" key="1">
    <citation type="submission" date="2022-01" db="EMBL/GenBank/DDBJ databases">
        <title>Antribacter sp. nov., isolated from Guizhou of China.</title>
        <authorList>
            <person name="Chengliang C."/>
            <person name="Ya Z."/>
        </authorList>
    </citation>
    <scope>NUCLEOTIDE SEQUENCE</scope>
    <source>
        <strain evidence="6">KLBMP 9083</strain>
    </source>
</reference>
<dbReference type="InterPro" id="IPR006073">
    <property type="entry name" value="GTP-bd"/>
</dbReference>
<keyword evidence="4" id="KW-0472">Membrane</keyword>
<dbReference type="Proteomes" id="UP001165405">
    <property type="component" value="Unassembled WGS sequence"/>
</dbReference>
<proteinExistence type="predicted"/>
<sequence>MDLSSSSGHDPWTEDDVAFDMAGDSVKEAFEKAWRAEGEKVGRFNLAIFGKTGVGKSTLVNAIFGTDIAETGVGRPVTAHTTLHVREDERLGVYDTRGLEVGVDTRAVLHDLEDHLRATRKKPIGEQIHVAWYCVRAGDRRFEDTEAKFVEALRATGLPVMLVLTQVSKRGDEVRPDTLEFVKAIEERDLPIFERRAFLTMARAEDFDGLAAHGLQELLDATYLAAPPAVAAALDAAQQIDMARKRKAARGAIAAAASLATAAGATPIPFADAAVLVPIQVTMMARIAVVYGIPVGRATFLTLAATAGATAAGRGAVTGLLKLIPGAGTVVGGAISAAVAATFTTTMGEAWIRVCEGLATGKLGGIDKALDGEAVRKLFLDEFLKRAKK</sequence>
<evidence type="ECO:0000256" key="3">
    <source>
        <dbReference type="ARBA" id="ARBA00022989"/>
    </source>
</evidence>
<dbReference type="InterPro" id="IPR021147">
    <property type="entry name" value="DUF697"/>
</dbReference>
<evidence type="ECO:0000256" key="4">
    <source>
        <dbReference type="ARBA" id="ARBA00023136"/>
    </source>
</evidence>
<accession>A0AA41QD55</accession>
<gene>
    <name evidence="6" type="ORF">L1785_09740</name>
</gene>